<feature type="region of interest" description="Disordered" evidence="1">
    <location>
        <begin position="92"/>
        <end position="117"/>
    </location>
</feature>
<dbReference type="AlphaFoldDB" id="A0AAV7IWU1"/>
<dbReference type="EMBL" id="JAHXZJ010000747">
    <property type="protein sequence ID" value="KAH0557539.1"/>
    <property type="molecule type" value="Genomic_DNA"/>
</dbReference>
<feature type="compositionally biased region" description="Polar residues" evidence="1">
    <location>
        <begin position="92"/>
        <end position="109"/>
    </location>
</feature>
<sequence>MEDSRKEYCLVAAGEKKLIIKTKYVFKIDSTNSLVPITLEEAKDVLVCVRRKSLALDDLTLVDSDDNAVVLKARNTGTSSHVDTNQMEKSAQIPSAQVNDNTQNATPGDSNDDFEDSQNEITGLSVEQEESAELLSHEMNGIPLSPPIPSYSDTGHSLRRLIYSSNQRNHRTETSGSSGQLKPNVDEYPLLKDVIEMENGVAMRTIGNLKIENGKLGDILVKDTLRRRADCLMHALWPDDQMKRMYVKVPADAVDAVVPTSVDRQNIEDVCLFLQRKREIQYFDGGIDDIKVWLKKWMSELFNQTRSKLKRKLKAQQAAE</sequence>
<comment type="caution">
    <text evidence="2">The sequence shown here is derived from an EMBL/GenBank/DDBJ whole genome shotgun (WGS) entry which is preliminary data.</text>
</comment>
<organism evidence="2 3">
    <name type="scientific">Cotesia glomerata</name>
    <name type="common">Lepidopteran parasitic wasp</name>
    <name type="synonym">Apanteles glomeratus</name>
    <dbReference type="NCBI Taxonomy" id="32391"/>
    <lineage>
        <taxon>Eukaryota</taxon>
        <taxon>Metazoa</taxon>
        <taxon>Ecdysozoa</taxon>
        <taxon>Arthropoda</taxon>
        <taxon>Hexapoda</taxon>
        <taxon>Insecta</taxon>
        <taxon>Pterygota</taxon>
        <taxon>Neoptera</taxon>
        <taxon>Endopterygota</taxon>
        <taxon>Hymenoptera</taxon>
        <taxon>Apocrita</taxon>
        <taxon>Ichneumonoidea</taxon>
        <taxon>Braconidae</taxon>
        <taxon>Microgastrinae</taxon>
        <taxon>Cotesia</taxon>
    </lineage>
</organism>
<evidence type="ECO:0000313" key="2">
    <source>
        <dbReference type="EMBL" id="KAH0557539.1"/>
    </source>
</evidence>
<proteinExistence type="predicted"/>
<evidence type="ECO:0000313" key="3">
    <source>
        <dbReference type="Proteomes" id="UP000826195"/>
    </source>
</evidence>
<accession>A0AAV7IWU1</accession>
<reference evidence="2 3" key="1">
    <citation type="journal article" date="2021" name="J. Hered.">
        <title>A chromosome-level genome assembly of the parasitoid wasp, Cotesia glomerata (Hymenoptera: Braconidae).</title>
        <authorList>
            <person name="Pinto B.J."/>
            <person name="Weis J.J."/>
            <person name="Gamble T."/>
            <person name="Ode P.J."/>
            <person name="Paul R."/>
            <person name="Zaspel J.M."/>
        </authorList>
    </citation>
    <scope>NUCLEOTIDE SEQUENCE [LARGE SCALE GENOMIC DNA]</scope>
    <source>
        <strain evidence="2">CgM1</strain>
    </source>
</reference>
<gene>
    <name evidence="2" type="ORF">KQX54_007783</name>
</gene>
<keyword evidence="3" id="KW-1185">Reference proteome</keyword>
<protein>
    <submittedName>
        <fullName evidence="2">Uncharacterized protein</fullName>
    </submittedName>
</protein>
<name>A0AAV7IWU1_COTGL</name>
<dbReference type="Proteomes" id="UP000826195">
    <property type="component" value="Unassembled WGS sequence"/>
</dbReference>
<evidence type="ECO:0000256" key="1">
    <source>
        <dbReference type="SAM" id="MobiDB-lite"/>
    </source>
</evidence>